<dbReference type="InterPro" id="IPR018714">
    <property type="entry name" value="DUF2237"/>
</dbReference>
<dbReference type="PANTHER" id="PTHR37466:SF1">
    <property type="entry name" value="SLR1628 PROTEIN"/>
    <property type="match status" value="1"/>
</dbReference>
<sequence>MQIEEPINVLGEKLETCGTDPQTGFYRDGCCNTGPEDHGSHTVCVVMTDEFLAFSKARGNDLSTPVPAFGFPGLKAGDGWCLCADRWQEAYEAGSAPRVRLLATHQNALQSCTLESLKSHGVDLS</sequence>
<name>A0A851HVX6_9GAMM</name>
<comment type="caution">
    <text evidence="1">The sequence shown here is derived from an EMBL/GenBank/DDBJ whole genome shotgun (WGS) entry which is preliminary data.</text>
</comment>
<gene>
    <name evidence="1" type="ORF">HLV39_01400</name>
</gene>
<dbReference type="Proteomes" id="UP000536442">
    <property type="component" value="Unassembled WGS sequence"/>
</dbReference>
<dbReference type="AlphaFoldDB" id="A0A851HVX6"/>
<dbReference type="PANTHER" id="PTHR37466">
    <property type="entry name" value="SLR1628 PROTEIN"/>
    <property type="match status" value="1"/>
</dbReference>
<organism evidence="1 2">
    <name type="scientific">Marinobacter adhaerens</name>
    <dbReference type="NCBI Taxonomy" id="1033846"/>
    <lineage>
        <taxon>Bacteria</taxon>
        <taxon>Pseudomonadati</taxon>
        <taxon>Pseudomonadota</taxon>
        <taxon>Gammaproteobacteria</taxon>
        <taxon>Pseudomonadales</taxon>
        <taxon>Marinobacteraceae</taxon>
        <taxon>Marinobacter</taxon>
    </lineage>
</organism>
<dbReference type="EMBL" id="JABEVQ010000001">
    <property type="protein sequence ID" value="NWN90151.1"/>
    <property type="molecule type" value="Genomic_DNA"/>
</dbReference>
<accession>A0A851HVX6</accession>
<keyword evidence="2" id="KW-1185">Reference proteome</keyword>
<proteinExistence type="predicted"/>
<reference evidence="1 2" key="1">
    <citation type="submission" date="2020-03" db="EMBL/GenBank/DDBJ databases">
        <title>Metagenomic, metatranscriptomic, and metabolomic analyses revealed the key microbes and metabolic features during the fermentation of ganjang, Korean traditional soy sauce.</title>
        <authorList>
            <person name="Chun B.H."/>
            <person name="Jeon C.O."/>
        </authorList>
    </citation>
    <scope>NUCLEOTIDE SEQUENCE [LARGE SCALE GENOMIC DNA]</scope>
    <source>
        <strain evidence="1 2">KG14</strain>
    </source>
</reference>
<protein>
    <submittedName>
        <fullName evidence="1">DUF2237 family protein</fullName>
    </submittedName>
</protein>
<dbReference type="Pfam" id="PF09996">
    <property type="entry name" value="DUF2237"/>
    <property type="match status" value="1"/>
</dbReference>
<evidence type="ECO:0000313" key="2">
    <source>
        <dbReference type="Proteomes" id="UP000536442"/>
    </source>
</evidence>
<dbReference type="Gene3D" id="3.30.56.110">
    <property type="entry name" value="Protein of unknown function DUF2237"/>
    <property type="match status" value="1"/>
</dbReference>
<evidence type="ECO:0000313" key="1">
    <source>
        <dbReference type="EMBL" id="NWN90151.1"/>
    </source>
</evidence>